<keyword evidence="1" id="KW-1133">Transmembrane helix</keyword>
<keyword evidence="1" id="KW-0472">Membrane</keyword>
<organism evidence="2 3">
    <name type="scientific">Rehmannia glutinosa</name>
    <name type="common">Chinese foxglove</name>
    <dbReference type="NCBI Taxonomy" id="99300"/>
    <lineage>
        <taxon>Eukaryota</taxon>
        <taxon>Viridiplantae</taxon>
        <taxon>Streptophyta</taxon>
        <taxon>Embryophyta</taxon>
        <taxon>Tracheophyta</taxon>
        <taxon>Spermatophyta</taxon>
        <taxon>Magnoliopsida</taxon>
        <taxon>eudicotyledons</taxon>
        <taxon>Gunneridae</taxon>
        <taxon>Pentapetalae</taxon>
        <taxon>asterids</taxon>
        <taxon>lamiids</taxon>
        <taxon>Lamiales</taxon>
        <taxon>Orobanchaceae</taxon>
        <taxon>Rehmannieae</taxon>
        <taxon>Rehmannia</taxon>
    </lineage>
</organism>
<evidence type="ECO:0000313" key="3">
    <source>
        <dbReference type="Proteomes" id="UP001318860"/>
    </source>
</evidence>
<dbReference type="Proteomes" id="UP001318860">
    <property type="component" value="Unassembled WGS sequence"/>
</dbReference>
<evidence type="ECO:0000256" key="1">
    <source>
        <dbReference type="SAM" id="Phobius"/>
    </source>
</evidence>
<accession>A0ABR0WE33</accession>
<feature type="transmembrane region" description="Helical" evidence="1">
    <location>
        <begin position="6"/>
        <end position="30"/>
    </location>
</feature>
<sequence>MKSLSGVGIGLSLVFGSLLLALIAELYYLLWWKKRIIIDNNTINNLENDTHIPPHKTADEFFYIFLFCCWKKKPTQELCLSSSATLVHEPQQSSSSNSSKDTWLKPIGEQTNMDNFPRFLFTITEETMEDLESEDGVLRNRKQSTSKSNLSDLIQILETPFLSPFNSPPYFTPPLTPSSLCDFESEKDLAFNNRVRSNSPPPKLKFLRDAEEKMIHRRKMLEEIENKNDNDEENYGPFITLIVAKNSQEEEGICGHNESNKLEKECFSSSSSKVLLPLVS</sequence>
<keyword evidence="1" id="KW-0812">Transmembrane</keyword>
<gene>
    <name evidence="2" type="ORF">DH2020_022164</name>
</gene>
<dbReference type="PANTHER" id="PTHR34054">
    <property type="entry name" value="EXPRESSED PROTEIN"/>
    <property type="match status" value="1"/>
</dbReference>
<dbReference type="PANTHER" id="PTHR34054:SF2">
    <property type="entry name" value="EXPRESSED PROTEIN"/>
    <property type="match status" value="1"/>
</dbReference>
<name>A0ABR0WE33_REHGL</name>
<dbReference type="InterPro" id="IPR045884">
    <property type="entry name" value="At5g59350-like"/>
</dbReference>
<evidence type="ECO:0000313" key="2">
    <source>
        <dbReference type="EMBL" id="KAK6145344.1"/>
    </source>
</evidence>
<protein>
    <submittedName>
        <fullName evidence="2">Uncharacterized protein</fullName>
    </submittedName>
</protein>
<dbReference type="EMBL" id="JABTTQ020000012">
    <property type="protein sequence ID" value="KAK6145344.1"/>
    <property type="molecule type" value="Genomic_DNA"/>
</dbReference>
<proteinExistence type="predicted"/>
<reference evidence="2 3" key="1">
    <citation type="journal article" date="2021" name="Comput. Struct. Biotechnol. J.">
        <title>De novo genome assembly of the potent medicinal plant Rehmannia glutinosa using nanopore technology.</title>
        <authorList>
            <person name="Ma L."/>
            <person name="Dong C."/>
            <person name="Song C."/>
            <person name="Wang X."/>
            <person name="Zheng X."/>
            <person name="Niu Y."/>
            <person name="Chen S."/>
            <person name="Feng W."/>
        </authorList>
    </citation>
    <scope>NUCLEOTIDE SEQUENCE [LARGE SCALE GENOMIC DNA]</scope>
    <source>
        <strain evidence="2">DH-2019</strain>
    </source>
</reference>
<comment type="caution">
    <text evidence="2">The sequence shown here is derived from an EMBL/GenBank/DDBJ whole genome shotgun (WGS) entry which is preliminary data.</text>
</comment>
<keyword evidence="3" id="KW-1185">Reference proteome</keyword>